<gene>
    <name evidence="3" type="primary">LOC130462984</name>
</gene>
<dbReference type="Pfam" id="PF03732">
    <property type="entry name" value="Retrotrans_gag"/>
    <property type="match status" value="1"/>
</dbReference>
<sequence>MNAPKEPKVKPPAIDAYDGTSDPDVHLLAYRHHMYVQGTTDATWCKYFPSILKRVASKWFEKLPTGTINTYAELEMLFSARFMAYKEEKKTSMHLGRIQQEKMNLCEAMFDVSIWNQDRFQTCLTGWRLMISSGDLRRGPLSSIW</sequence>
<name>A0ABM3QX84_SPIOL</name>
<proteinExistence type="predicted"/>
<evidence type="ECO:0000313" key="2">
    <source>
        <dbReference type="Proteomes" id="UP000813463"/>
    </source>
</evidence>
<accession>A0ABM3QX84</accession>
<feature type="domain" description="Retrotransposon gag" evidence="1">
    <location>
        <begin position="46"/>
        <end position="108"/>
    </location>
</feature>
<evidence type="ECO:0000313" key="3">
    <source>
        <dbReference type="RefSeq" id="XP_056687969.1"/>
    </source>
</evidence>
<dbReference type="PANTHER" id="PTHR33223">
    <property type="entry name" value="CCHC-TYPE DOMAIN-CONTAINING PROTEIN"/>
    <property type="match status" value="1"/>
</dbReference>
<protein>
    <recommendedName>
        <fullName evidence="1">Retrotransposon gag domain-containing protein</fullName>
    </recommendedName>
</protein>
<organism evidence="2 3">
    <name type="scientific">Spinacia oleracea</name>
    <name type="common">Spinach</name>
    <dbReference type="NCBI Taxonomy" id="3562"/>
    <lineage>
        <taxon>Eukaryota</taxon>
        <taxon>Viridiplantae</taxon>
        <taxon>Streptophyta</taxon>
        <taxon>Embryophyta</taxon>
        <taxon>Tracheophyta</taxon>
        <taxon>Spermatophyta</taxon>
        <taxon>Magnoliopsida</taxon>
        <taxon>eudicotyledons</taxon>
        <taxon>Gunneridae</taxon>
        <taxon>Pentapetalae</taxon>
        <taxon>Caryophyllales</taxon>
        <taxon>Chenopodiaceae</taxon>
        <taxon>Chenopodioideae</taxon>
        <taxon>Anserineae</taxon>
        <taxon>Spinacia</taxon>
    </lineage>
</organism>
<dbReference type="Proteomes" id="UP000813463">
    <property type="component" value="Chromosome 6"/>
</dbReference>
<reference evidence="2" key="1">
    <citation type="journal article" date="2021" name="Nat. Commun.">
        <title>Genomic analyses provide insights into spinach domestication and the genetic basis of agronomic traits.</title>
        <authorList>
            <person name="Cai X."/>
            <person name="Sun X."/>
            <person name="Xu C."/>
            <person name="Sun H."/>
            <person name="Wang X."/>
            <person name="Ge C."/>
            <person name="Zhang Z."/>
            <person name="Wang Q."/>
            <person name="Fei Z."/>
            <person name="Jiao C."/>
            <person name="Wang Q."/>
        </authorList>
    </citation>
    <scope>NUCLEOTIDE SEQUENCE [LARGE SCALE GENOMIC DNA]</scope>
    <source>
        <strain evidence="2">cv. Varoflay</strain>
    </source>
</reference>
<dbReference type="PANTHER" id="PTHR33223:SF10">
    <property type="entry name" value="AMINOTRANSFERASE-LIKE PLANT MOBILE DOMAIN-CONTAINING PROTEIN"/>
    <property type="match status" value="1"/>
</dbReference>
<dbReference type="RefSeq" id="XP_056687969.1">
    <property type="nucleotide sequence ID" value="XM_056831991.1"/>
</dbReference>
<reference evidence="3" key="2">
    <citation type="submission" date="2025-08" db="UniProtKB">
        <authorList>
            <consortium name="RefSeq"/>
        </authorList>
    </citation>
    <scope>IDENTIFICATION</scope>
    <source>
        <tissue evidence="3">Leaf</tissue>
    </source>
</reference>
<evidence type="ECO:0000259" key="1">
    <source>
        <dbReference type="Pfam" id="PF03732"/>
    </source>
</evidence>
<dbReference type="GeneID" id="130462984"/>
<dbReference type="InterPro" id="IPR005162">
    <property type="entry name" value="Retrotrans_gag_dom"/>
</dbReference>
<keyword evidence="2" id="KW-1185">Reference proteome</keyword>